<sequence length="476" mass="48402">MESWDLIIIGSGPAALRAAVAAADSGTIPVLIESGGINAGSSNSDLAGMAASIDEVSSSAHRDDTIAAGGESTNKIAAARICGEGVGVLAELERWGLVLRRRDGGLPHASQVSGHSMPRLTGCGDATGRNTTRILEEQAMKRGVIRRADLRAMSLVMDSNQVRGITAYDMSTGEVVGIQSKAVILATAGHQGIWSGSANGAGLGSSLAASAGISLNGLANNPTHPLTVRGTDLNISIDVLGSGGRVRTSSGEDVDPSEVGDDNCILDLRNMDSAAHAWFANTRSRIKDRTGLDISRDVVPISSTIAATTGGAPVDDHGRVTIEDGSKWATGLYAAGRSAHNGMHGEGLLAGNLLLDDLVGGRNAGTHAGAWAAEASFAGSGLVEEAFESAKARIEALQTNTGSSVGQVAATLSSIMDSCSNGSRDEASLKAAASSLADLKSTGIKVTDSSMVMNTELSTALEVEGMISLAEQIASS</sequence>
<dbReference type="GO" id="GO:0000104">
    <property type="term" value="F:succinate dehydrogenase activity"/>
    <property type="evidence" value="ECO:0007669"/>
    <property type="project" value="TreeGrafter"/>
</dbReference>
<dbReference type="InterPro" id="IPR036188">
    <property type="entry name" value="FAD/NAD-bd_sf"/>
</dbReference>
<dbReference type="GO" id="GO:0050660">
    <property type="term" value="F:flavin adenine dinucleotide binding"/>
    <property type="evidence" value="ECO:0007669"/>
    <property type="project" value="TreeGrafter"/>
</dbReference>
<organism evidence="6">
    <name type="scientific">uncultured marine group II/III euryarchaeote AD1000_29_E08</name>
    <dbReference type="NCBI Taxonomy" id="1457749"/>
    <lineage>
        <taxon>Archaea</taxon>
        <taxon>Methanobacteriati</taxon>
        <taxon>Methanobacteriota</taxon>
        <taxon>environmental samples</taxon>
    </lineage>
</organism>
<protein>
    <submittedName>
        <fullName evidence="6">Succinate dehydrogenase or fumarate reductase flavoprotein subunit (SdhA)</fullName>
    </submittedName>
</protein>
<keyword evidence="1" id="KW-0285">Flavoprotein</keyword>
<dbReference type="InterPro" id="IPR030664">
    <property type="entry name" value="SdhA/FrdA/AprA"/>
</dbReference>
<dbReference type="AlphaFoldDB" id="A0A075FMV6"/>
<dbReference type="InterPro" id="IPR037099">
    <property type="entry name" value="Fum_R/Succ_DH_flav-like_C_sf"/>
</dbReference>
<dbReference type="InterPro" id="IPR015939">
    <property type="entry name" value="Fum_Rdtase/Succ_DH_flav-like_C"/>
</dbReference>
<dbReference type="GO" id="GO:0005886">
    <property type="term" value="C:plasma membrane"/>
    <property type="evidence" value="ECO:0007669"/>
    <property type="project" value="TreeGrafter"/>
</dbReference>
<dbReference type="PANTHER" id="PTHR11632:SF51">
    <property type="entry name" value="SUCCINATE DEHYDROGENASE [UBIQUINONE] FLAVOPROTEIN SUBUNIT, MITOCHONDRIAL"/>
    <property type="match status" value="1"/>
</dbReference>
<reference evidence="6" key="1">
    <citation type="journal article" date="2014" name="Genome Biol. Evol.">
        <title>Pangenome evidence for extensive interdomain horizontal transfer affecting lineage core and shell genes in uncultured planktonic thaumarchaeota and euryarchaeota.</title>
        <authorList>
            <person name="Deschamps P."/>
            <person name="Zivanovic Y."/>
            <person name="Moreira D."/>
            <person name="Rodriguez-Valera F."/>
            <person name="Lopez-Garcia P."/>
        </authorList>
    </citation>
    <scope>NUCLEOTIDE SEQUENCE</scope>
</reference>
<accession>A0A075FMV6</accession>
<evidence type="ECO:0000259" key="4">
    <source>
        <dbReference type="Pfam" id="PF00890"/>
    </source>
</evidence>
<dbReference type="Pfam" id="PF00890">
    <property type="entry name" value="FAD_binding_2"/>
    <property type="match status" value="1"/>
</dbReference>
<evidence type="ECO:0000256" key="3">
    <source>
        <dbReference type="SAM" id="MobiDB-lite"/>
    </source>
</evidence>
<feature type="region of interest" description="Disordered" evidence="3">
    <location>
        <begin position="109"/>
        <end position="128"/>
    </location>
</feature>
<dbReference type="GO" id="GO:0009055">
    <property type="term" value="F:electron transfer activity"/>
    <property type="evidence" value="ECO:0007669"/>
    <property type="project" value="TreeGrafter"/>
</dbReference>
<dbReference type="Gene3D" id="3.50.50.60">
    <property type="entry name" value="FAD/NAD(P)-binding domain"/>
    <property type="match status" value="2"/>
</dbReference>
<evidence type="ECO:0000256" key="2">
    <source>
        <dbReference type="ARBA" id="ARBA00023002"/>
    </source>
</evidence>
<name>A0A075FMV6_9EURY</name>
<gene>
    <name evidence="6" type="primary">sdhA</name>
</gene>
<proteinExistence type="predicted"/>
<feature type="domain" description="FAD-dependent oxidoreductase 2 FAD-binding" evidence="4">
    <location>
        <begin position="5"/>
        <end position="353"/>
    </location>
</feature>
<dbReference type="InterPro" id="IPR003953">
    <property type="entry name" value="FAD-dep_OxRdtase_2_FAD-bd"/>
</dbReference>
<feature type="domain" description="Fumarate reductase/succinate dehydrogenase flavoprotein-like C-terminal" evidence="5">
    <location>
        <begin position="411"/>
        <end position="475"/>
    </location>
</feature>
<dbReference type="EMBL" id="KF900379">
    <property type="protein sequence ID" value="AIE92885.1"/>
    <property type="molecule type" value="Genomic_DNA"/>
</dbReference>
<dbReference type="SUPFAM" id="SSF51905">
    <property type="entry name" value="FAD/NAD(P)-binding domain"/>
    <property type="match status" value="1"/>
</dbReference>
<keyword evidence="2" id="KW-0560">Oxidoreductase</keyword>
<dbReference type="Gene3D" id="3.90.700.10">
    <property type="entry name" value="Succinate dehydrogenase/fumarate reductase flavoprotein, catalytic domain"/>
    <property type="match status" value="1"/>
</dbReference>
<evidence type="ECO:0000256" key="1">
    <source>
        <dbReference type="ARBA" id="ARBA00022630"/>
    </source>
</evidence>
<dbReference type="SUPFAM" id="SSF46977">
    <property type="entry name" value="Succinate dehydrogenase/fumarate reductase flavoprotein C-terminal domain"/>
    <property type="match status" value="1"/>
</dbReference>
<dbReference type="PANTHER" id="PTHR11632">
    <property type="entry name" value="SUCCINATE DEHYDROGENASE 2 FLAVOPROTEIN SUBUNIT"/>
    <property type="match status" value="1"/>
</dbReference>
<dbReference type="InterPro" id="IPR027477">
    <property type="entry name" value="Succ_DH/fumarate_Rdtase_cat_sf"/>
</dbReference>
<dbReference type="Gene3D" id="1.20.58.100">
    <property type="entry name" value="Fumarate reductase/succinate dehydrogenase flavoprotein-like, C-terminal domain"/>
    <property type="match status" value="1"/>
</dbReference>
<dbReference type="GO" id="GO:0009061">
    <property type="term" value="P:anaerobic respiration"/>
    <property type="evidence" value="ECO:0007669"/>
    <property type="project" value="TreeGrafter"/>
</dbReference>
<dbReference type="Pfam" id="PF02910">
    <property type="entry name" value="Succ_DH_flav_C"/>
    <property type="match status" value="1"/>
</dbReference>
<evidence type="ECO:0000259" key="5">
    <source>
        <dbReference type="Pfam" id="PF02910"/>
    </source>
</evidence>
<evidence type="ECO:0000313" key="6">
    <source>
        <dbReference type="EMBL" id="AIE92885.1"/>
    </source>
</evidence>